<feature type="region of interest" description="Disordered" evidence="8">
    <location>
        <begin position="15"/>
        <end position="62"/>
    </location>
</feature>
<evidence type="ECO:0000256" key="2">
    <source>
        <dbReference type="ARBA" id="ARBA00020672"/>
    </source>
</evidence>
<dbReference type="GO" id="GO:0051723">
    <property type="term" value="F:protein methylesterase activity"/>
    <property type="evidence" value="ECO:0007669"/>
    <property type="project" value="UniProtKB-EC"/>
</dbReference>
<feature type="compositionally biased region" description="Acidic residues" evidence="8">
    <location>
        <begin position="24"/>
        <end position="34"/>
    </location>
</feature>
<dbReference type="EMBL" id="JAPEVG010000322">
    <property type="protein sequence ID" value="KAJ8468758.1"/>
    <property type="molecule type" value="Genomic_DNA"/>
</dbReference>
<comment type="function">
    <text evidence="6">Demethylates proteins that have been reversibly carboxymethylated.</text>
</comment>
<evidence type="ECO:0000259" key="9">
    <source>
        <dbReference type="Pfam" id="PF12697"/>
    </source>
</evidence>
<organism evidence="10 11">
    <name type="scientific">Trametes cubensis</name>
    <dbReference type="NCBI Taxonomy" id="1111947"/>
    <lineage>
        <taxon>Eukaryota</taxon>
        <taxon>Fungi</taxon>
        <taxon>Dikarya</taxon>
        <taxon>Basidiomycota</taxon>
        <taxon>Agaricomycotina</taxon>
        <taxon>Agaricomycetes</taxon>
        <taxon>Polyporales</taxon>
        <taxon>Polyporaceae</taxon>
        <taxon>Trametes</taxon>
    </lineage>
</organism>
<dbReference type="Pfam" id="PF12697">
    <property type="entry name" value="Abhydrolase_6"/>
    <property type="match status" value="1"/>
</dbReference>
<reference evidence="10" key="1">
    <citation type="submission" date="2022-11" db="EMBL/GenBank/DDBJ databases">
        <title>Genome Sequence of Cubamyces cubensis.</title>
        <authorList>
            <person name="Buettner E."/>
        </authorList>
    </citation>
    <scope>NUCLEOTIDE SEQUENCE</scope>
    <source>
        <strain evidence="10">MPL-01</strain>
    </source>
</reference>
<protein>
    <recommendedName>
        <fullName evidence="2 6">Protein phosphatase methylesterase 1</fullName>
        <shortName evidence="6">PME-1</shortName>
        <ecNumber evidence="6">3.1.1.-</ecNumber>
    </recommendedName>
</protein>
<dbReference type="InterPro" id="IPR029058">
    <property type="entry name" value="AB_hydrolase_fold"/>
</dbReference>
<keyword evidence="11" id="KW-1185">Reference proteome</keyword>
<dbReference type="InterPro" id="IPR000073">
    <property type="entry name" value="AB_hydrolase_1"/>
</dbReference>
<accession>A0AAD7TLB9</accession>
<dbReference type="SUPFAM" id="SSF53474">
    <property type="entry name" value="alpha/beta-Hydrolases"/>
    <property type="match status" value="1"/>
</dbReference>
<dbReference type="Gene3D" id="3.40.50.1820">
    <property type="entry name" value="alpha/beta hydrolase"/>
    <property type="match status" value="1"/>
</dbReference>
<feature type="active site" evidence="7">
    <location>
        <position position="218"/>
    </location>
</feature>
<evidence type="ECO:0000256" key="8">
    <source>
        <dbReference type="SAM" id="MobiDB-lite"/>
    </source>
</evidence>
<dbReference type="Proteomes" id="UP001215151">
    <property type="component" value="Unassembled WGS sequence"/>
</dbReference>
<evidence type="ECO:0000256" key="1">
    <source>
        <dbReference type="ARBA" id="ARBA00008645"/>
    </source>
</evidence>
<evidence type="ECO:0000313" key="11">
    <source>
        <dbReference type="Proteomes" id="UP001215151"/>
    </source>
</evidence>
<dbReference type="AlphaFoldDB" id="A0AAD7TLB9"/>
<sequence>MSDLYRSALQARFAKAPQLPPLPGEEEEEEESEDSLGALPSGMGPPAAPSRTPRAARKHAPNPAFSPISAQGFFEQAMQVNVPASDLDFRVYYTAPKFEDGTVIICHHGAGHSGLTFACMAKEITDMSKGECGVLAYDCRGHGKTKHLSSPENPAEENLDIEVLTADLVNLVQAVFPDPQAAPSLLLAGHSLGGSVSVRACPVLQQHHYRITGVAVIDVVEEFTLEALPLMHSLLNARPEGFDSPEEAIEWHVKTNTIRNPASARVSVPGIIVPAPAGSPPSTPAYLWRTPLRSTAPYWTMRLGSLTDPVVFYLRGACTGWFTGLSGKFLSARTARLLILAGTERLDKELMIGQMQGKFQLVVIPGVGHMVHEDDPTHMAEVLVEFWRRNERVVFGVKKVGEL</sequence>
<evidence type="ECO:0000313" key="10">
    <source>
        <dbReference type="EMBL" id="KAJ8468758.1"/>
    </source>
</evidence>
<dbReference type="EC" id="3.1.1.-" evidence="6"/>
<feature type="active site" evidence="7">
    <location>
        <position position="191"/>
    </location>
</feature>
<dbReference type="PANTHER" id="PTHR14189">
    <property type="entry name" value="PROTEIN PHOSPHATASE METHYLESTERASE-1 RELATED"/>
    <property type="match status" value="1"/>
</dbReference>
<dbReference type="PIRSF" id="PIRSF022950">
    <property type="entry name" value="PPase_methylesterase_euk"/>
    <property type="match status" value="1"/>
</dbReference>
<keyword evidence="4 6" id="KW-0378">Hydrolase</keyword>
<comment type="caution">
    <text evidence="10">The sequence shown here is derived from an EMBL/GenBank/DDBJ whole genome shotgun (WGS) entry which is preliminary data.</text>
</comment>
<dbReference type="PANTHER" id="PTHR14189:SF0">
    <property type="entry name" value="PROTEIN PHOSPHATASE METHYLESTERASE 1"/>
    <property type="match status" value="1"/>
</dbReference>
<keyword evidence="3 6" id="KW-0719">Serine esterase</keyword>
<name>A0AAD7TLB9_9APHY</name>
<proteinExistence type="inferred from homology"/>
<comment type="catalytic activity">
    <reaction evidence="5">
        <text>[phosphatase 2A protein]-C-terminal L-leucine methyl ester + H2O = [phosphatase 2A protein]-C-terminal L-leucine + methanol + H(+)</text>
        <dbReference type="Rhea" id="RHEA:48548"/>
        <dbReference type="Rhea" id="RHEA-COMP:12134"/>
        <dbReference type="Rhea" id="RHEA-COMP:12135"/>
        <dbReference type="ChEBI" id="CHEBI:15377"/>
        <dbReference type="ChEBI" id="CHEBI:15378"/>
        <dbReference type="ChEBI" id="CHEBI:17790"/>
        <dbReference type="ChEBI" id="CHEBI:90516"/>
        <dbReference type="ChEBI" id="CHEBI:90517"/>
        <dbReference type="EC" id="3.1.1.89"/>
    </reaction>
</comment>
<evidence type="ECO:0000256" key="7">
    <source>
        <dbReference type="PIRSR" id="PIRSR022950-1"/>
    </source>
</evidence>
<evidence type="ECO:0000256" key="4">
    <source>
        <dbReference type="ARBA" id="ARBA00022801"/>
    </source>
</evidence>
<comment type="similarity">
    <text evidence="1 6">Belongs to the AB hydrolase superfamily.</text>
</comment>
<gene>
    <name evidence="10" type="ORF">ONZ51_g9444</name>
</gene>
<evidence type="ECO:0000256" key="3">
    <source>
        <dbReference type="ARBA" id="ARBA00022487"/>
    </source>
</evidence>
<feature type="domain" description="AB hydrolase-1" evidence="9">
    <location>
        <begin position="104"/>
        <end position="376"/>
    </location>
</feature>
<evidence type="ECO:0000256" key="6">
    <source>
        <dbReference type="PIRNR" id="PIRNR022950"/>
    </source>
</evidence>
<dbReference type="InterPro" id="IPR016812">
    <property type="entry name" value="PPase_methylesterase_euk"/>
</dbReference>
<evidence type="ECO:0000256" key="5">
    <source>
        <dbReference type="ARBA" id="ARBA00049203"/>
    </source>
</evidence>
<feature type="active site" evidence="7">
    <location>
        <position position="369"/>
    </location>
</feature>